<dbReference type="Pfam" id="PF00059">
    <property type="entry name" value="Lectin_C"/>
    <property type="match status" value="1"/>
</dbReference>
<evidence type="ECO:0000256" key="3">
    <source>
        <dbReference type="PROSITE-ProRule" id="PRU00302"/>
    </source>
</evidence>
<evidence type="ECO:0000259" key="4">
    <source>
        <dbReference type="PROSITE" id="PS50041"/>
    </source>
</evidence>
<gene>
    <name evidence="6" type="ORF">MEDL_45660</name>
</gene>
<dbReference type="SMART" id="SM00034">
    <property type="entry name" value="CLECT"/>
    <property type="match status" value="1"/>
</dbReference>
<comment type="caution">
    <text evidence="6">The sequence shown here is derived from an EMBL/GenBank/DDBJ whole genome shotgun (WGS) entry which is preliminary data.</text>
</comment>
<dbReference type="InterPro" id="IPR016186">
    <property type="entry name" value="C-type_lectin-like/link_sf"/>
</dbReference>
<feature type="disulfide bond" evidence="3">
    <location>
        <begin position="18"/>
        <end position="45"/>
    </location>
</feature>
<dbReference type="PANTHER" id="PTHR22803">
    <property type="entry name" value="MANNOSE, PHOSPHOLIPASE, LECTIN RECEPTOR RELATED"/>
    <property type="match status" value="1"/>
</dbReference>
<feature type="domain" description="Sushi" evidence="5">
    <location>
        <begin position="1"/>
        <end position="47"/>
    </location>
</feature>
<evidence type="ECO:0000256" key="2">
    <source>
        <dbReference type="ARBA" id="ARBA00023157"/>
    </source>
</evidence>
<keyword evidence="2 3" id="KW-1015">Disulfide bond</keyword>
<dbReference type="InterPro" id="IPR050111">
    <property type="entry name" value="C-type_lectin/snaclec_domain"/>
</dbReference>
<keyword evidence="7" id="KW-1185">Reference proteome</keyword>
<dbReference type="SUPFAM" id="SSF56436">
    <property type="entry name" value="C-type lectin-like"/>
    <property type="match status" value="1"/>
</dbReference>
<dbReference type="Gene3D" id="2.10.70.10">
    <property type="entry name" value="Complement Module, domain 1"/>
    <property type="match status" value="1"/>
</dbReference>
<dbReference type="Gene3D" id="3.10.100.10">
    <property type="entry name" value="Mannose-Binding Protein A, subunit A"/>
    <property type="match status" value="1"/>
</dbReference>
<dbReference type="EMBL" id="CAJPWZ010002196">
    <property type="protein sequence ID" value="CAG2232996.1"/>
    <property type="molecule type" value="Genomic_DNA"/>
</dbReference>
<proteinExistence type="predicted"/>
<dbReference type="CDD" id="cd00033">
    <property type="entry name" value="CCP"/>
    <property type="match status" value="1"/>
</dbReference>
<protein>
    <recommendedName>
        <fullName evidence="8">Sushi domain-containing protein</fullName>
    </recommendedName>
</protein>
<evidence type="ECO:0000256" key="1">
    <source>
        <dbReference type="ARBA" id="ARBA00022729"/>
    </source>
</evidence>
<dbReference type="InterPro" id="IPR035976">
    <property type="entry name" value="Sushi/SCR/CCP_sf"/>
</dbReference>
<dbReference type="InterPro" id="IPR001304">
    <property type="entry name" value="C-type_lectin-like"/>
</dbReference>
<dbReference type="PROSITE" id="PS50923">
    <property type="entry name" value="SUSHI"/>
    <property type="match status" value="1"/>
</dbReference>
<comment type="caution">
    <text evidence="3">Lacks conserved residue(s) required for the propagation of feature annotation.</text>
</comment>
<feature type="domain" description="C-type lectin" evidence="4">
    <location>
        <begin position="57"/>
        <end position="160"/>
    </location>
</feature>
<dbReference type="AlphaFoldDB" id="A0A8S3TN09"/>
<evidence type="ECO:0000259" key="5">
    <source>
        <dbReference type="PROSITE" id="PS50923"/>
    </source>
</evidence>
<dbReference type="InterPro" id="IPR016187">
    <property type="entry name" value="CTDL_fold"/>
</dbReference>
<sequence length="180" mass="20547">MTVSTKDKFVGDTGILDCSAGYSLVGNASITCLESGQWSPIRAICVPDDLRTSVHDFRGSKYTFVFTDKTIVEAKEYCLSMCGTLVEINNKEENQFIYSVLQERDFTTNSINIGLESRNGINFEWQSQNTTVSNMFDDWAVREPRFIEVDSCVYISVLKWYPARRDDCVFSPYPFICESR</sequence>
<evidence type="ECO:0000313" key="6">
    <source>
        <dbReference type="EMBL" id="CAG2232996.1"/>
    </source>
</evidence>
<name>A0A8S3TN09_MYTED</name>
<dbReference type="SUPFAM" id="SSF57535">
    <property type="entry name" value="Complement control module/SCR domain"/>
    <property type="match status" value="1"/>
</dbReference>
<keyword evidence="3" id="KW-0768">Sushi</keyword>
<dbReference type="CDD" id="cd00037">
    <property type="entry name" value="CLECT"/>
    <property type="match status" value="1"/>
</dbReference>
<dbReference type="PROSITE" id="PS50041">
    <property type="entry name" value="C_TYPE_LECTIN_2"/>
    <property type="match status" value="1"/>
</dbReference>
<dbReference type="InterPro" id="IPR000436">
    <property type="entry name" value="Sushi_SCR_CCP_dom"/>
</dbReference>
<accession>A0A8S3TN09</accession>
<reference evidence="6" key="1">
    <citation type="submission" date="2021-03" db="EMBL/GenBank/DDBJ databases">
        <authorList>
            <person name="Bekaert M."/>
        </authorList>
    </citation>
    <scope>NUCLEOTIDE SEQUENCE</scope>
</reference>
<keyword evidence="1" id="KW-0732">Signal</keyword>
<organism evidence="6 7">
    <name type="scientific">Mytilus edulis</name>
    <name type="common">Blue mussel</name>
    <dbReference type="NCBI Taxonomy" id="6550"/>
    <lineage>
        <taxon>Eukaryota</taxon>
        <taxon>Metazoa</taxon>
        <taxon>Spiralia</taxon>
        <taxon>Lophotrochozoa</taxon>
        <taxon>Mollusca</taxon>
        <taxon>Bivalvia</taxon>
        <taxon>Autobranchia</taxon>
        <taxon>Pteriomorphia</taxon>
        <taxon>Mytilida</taxon>
        <taxon>Mytiloidea</taxon>
        <taxon>Mytilidae</taxon>
        <taxon>Mytilinae</taxon>
        <taxon>Mytilus</taxon>
    </lineage>
</organism>
<dbReference type="OrthoDB" id="6146674at2759"/>
<evidence type="ECO:0000313" key="7">
    <source>
        <dbReference type="Proteomes" id="UP000683360"/>
    </source>
</evidence>
<dbReference type="Proteomes" id="UP000683360">
    <property type="component" value="Unassembled WGS sequence"/>
</dbReference>
<evidence type="ECO:0008006" key="8">
    <source>
        <dbReference type="Google" id="ProtNLM"/>
    </source>
</evidence>
<dbReference type="Pfam" id="PF00084">
    <property type="entry name" value="Sushi"/>
    <property type="match status" value="1"/>
</dbReference>